<dbReference type="RefSeq" id="XP_033668909.1">
    <property type="nucleotide sequence ID" value="XM_033812345.1"/>
</dbReference>
<protein>
    <submittedName>
        <fullName evidence="2">Uncharacterized protein</fullName>
    </submittedName>
</protein>
<keyword evidence="3" id="KW-1185">Reference proteome</keyword>
<organism evidence="2 3">
    <name type="scientific">Zasmidium cellare ATCC 36951</name>
    <dbReference type="NCBI Taxonomy" id="1080233"/>
    <lineage>
        <taxon>Eukaryota</taxon>
        <taxon>Fungi</taxon>
        <taxon>Dikarya</taxon>
        <taxon>Ascomycota</taxon>
        <taxon>Pezizomycotina</taxon>
        <taxon>Dothideomycetes</taxon>
        <taxon>Dothideomycetidae</taxon>
        <taxon>Mycosphaerellales</taxon>
        <taxon>Mycosphaerellaceae</taxon>
        <taxon>Zasmidium</taxon>
    </lineage>
</organism>
<dbReference type="AlphaFoldDB" id="A0A6A6CPG2"/>
<gene>
    <name evidence="2" type="ORF">M409DRAFT_53354</name>
</gene>
<dbReference type="Proteomes" id="UP000799537">
    <property type="component" value="Unassembled WGS sequence"/>
</dbReference>
<dbReference type="GeneID" id="54565617"/>
<proteinExistence type="predicted"/>
<evidence type="ECO:0000313" key="2">
    <source>
        <dbReference type="EMBL" id="KAF2168020.1"/>
    </source>
</evidence>
<feature type="region of interest" description="Disordered" evidence="1">
    <location>
        <begin position="70"/>
        <end position="102"/>
    </location>
</feature>
<name>A0A6A6CPG2_ZASCE</name>
<dbReference type="EMBL" id="ML993591">
    <property type="protein sequence ID" value="KAF2168020.1"/>
    <property type="molecule type" value="Genomic_DNA"/>
</dbReference>
<evidence type="ECO:0000256" key="1">
    <source>
        <dbReference type="SAM" id="MobiDB-lite"/>
    </source>
</evidence>
<sequence length="102" mass="10752">MCVGAAGRKGGGGEGVWNAVEVVKQQGGMVGRLLLMIGTAHQADPASGQRTHGREAVGSSQSVIAGVVRANKATRSEEQNCRQRTGLMPARHRQTNELDDDE</sequence>
<reference evidence="2" key="1">
    <citation type="journal article" date="2020" name="Stud. Mycol.">
        <title>101 Dothideomycetes genomes: a test case for predicting lifestyles and emergence of pathogens.</title>
        <authorList>
            <person name="Haridas S."/>
            <person name="Albert R."/>
            <person name="Binder M."/>
            <person name="Bloem J."/>
            <person name="Labutti K."/>
            <person name="Salamov A."/>
            <person name="Andreopoulos B."/>
            <person name="Baker S."/>
            <person name="Barry K."/>
            <person name="Bills G."/>
            <person name="Bluhm B."/>
            <person name="Cannon C."/>
            <person name="Castanera R."/>
            <person name="Culley D."/>
            <person name="Daum C."/>
            <person name="Ezra D."/>
            <person name="Gonzalez J."/>
            <person name="Henrissat B."/>
            <person name="Kuo A."/>
            <person name="Liang C."/>
            <person name="Lipzen A."/>
            <person name="Lutzoni F."/>
            <person name="Magnuson J."/>
            <person name="Mondo S."/>
            <person name="Nolan M."/>
            <person name="Ohm R."/>
            <person name="Pangilinan J."/>
            <person name="Park H.-J."/>
            <person name="Ramirez L."/>
            <person name="Alfaro M."/>
            <person name="Sun H."/>
            <person name="Tritt A."/>
            <person name="Yoshinaga Y."/>
            <person name="Zwiers L.-H."/>
            <person name="Turgeon B."/>
            <person name="Goodwin S."/>
            <person name="Spatafora J."/>
            <person name="Crous P."/>
            <person name="Grigoriev I."/>
        </authorList>
    </citation>
    <scope>NUCLEOTIDE SEQUENCE</scope>
    <source>
        <strain evidence="2">ATCC 36951</strain>
    </source>
</reference>
<evidence type="ECO:0000313" key="3">
    <source>
        <dbReference type="Proteomes" id="UP000799537"/>
    </source>
</evidence>
<accession>A0A6A6CPG2</accession>